<dbReference type="PANTHER" id="PTHR23028">
    <property type="entry name" value="ACETYLTRANSFERASE"/>
    <property type="match status" value="1"/>
</dbReference>
<dbReference type="GO" id="GO:0000271">
    <property type="term" value="P:polysaccharide biosynthetic process"/>
    <property type="evidence" value="ECO:0007669"/>
    <property type="project" value="TreeGrafter"/>
</dbReference>
<accession>A0A0E3ZXS6</accession>
<sequence length="334" mass="38624">MKRNKLDSLILLRAIAVIAVCFCHFGYPLYAENAYNDLFVFFYDYGKYGVQIFFVVSGFVIPLSLYMGRYSIEYYFRFLLKRLLRLHPPYLAALALTLLISFFSYKIRGINYPETVESIIASLFYFHFPDDNPVFWTLAVEAEYYLFIGLLYTIIVKLPRTYILVFTPILILIGQSQLIDYILFFSYIVYFLIGIIGFMIYTNQGSKILNTIALISLLPLTYVVYGATEALVASVTIGFILGYQGSIGKLPNFIGEISYSFYLIHFPLGIKFINLLNPYFSPVNKWILFLLTILVTTLLAWIFYRTFEKPFAKLSTKIKYTFSTSSHPVLEPET</sequence>
<keyword evidence="1" id="KW-0472">Membrane</keyword>
<protein>
    <recommendedName>
        <fullName evidence="2">Acyltransferase 3 domain-containing protein</fullName>
    </recommendedName>
</protein>
<feature type="transmembrane region" description="Helical" evidence="1">
    <location>
        <begin position="12"/>
        <end position="30"/>
    </location>
</feature>
<feature type="transmembrane region" description="Helical" evidence="1">
    <location>
        <begin position="286"/>
        <end position="304"/>
    </location>
</feature>
<name>A0A0E3ZXS6_9BACT</name>
<dbReference type="HOGENOM" id="CLU_005679_2_3_10"/>
<feature type="transmembrane region" description="Helical" evidence="1">
    <location>
        <begin position="184"/>
        <end position="201"/>
    </location>
</feature>
<dbReference type="PANTHER" id="PTHR23028:SF53">
    <property type="entry name" value="ACYL_TRANSF_3 DOMAIN-CONTAINING PROTEIN"/>
    <property type="match status" value="1"/>
</dbReference>
<dbReference type="KEGG" id="srd:SD10_22485"/>
<dbReference type="RefSeq" id="WP_046576937.1">
    <property type="nucleotide sequence ID" value="NZ_CP010429.1"/>
</dbReference>
<keyword evidence="4" id="KW-1185">Reference proteome</keyword>
<evidence type="ECO:0000256" key="1">
    <source>
        <dbReference type="SAM" id="Phobius"/>
    </source>
</evidence>
<feature type="transmembrane region" description="Helical" evidence="1">
    <location>
        <begin position="231"/>
        <end position="247"/>
    </location>
</feature>
<feature type="transmembrane region" description="Helical" evidence="1">
    <location>
        <begin position="134"/>
        <end position="155"/>
    </location>
</feature>
<keyword evidence="1" id="KW-1133">Transmembrane helix</keyword>
<feature type="domain" description="Acyltransferase 3" evidence="2">
    <location>
        <begin position="8"/>
        <end position="305"/>
    </location>
</feature>
<proteinExistence type="predicted"/>
<dbReference type="Pfam" id="PF01757">
    <property type="entry name" value="Acyl_transf_3"/>
    <property type="match status" value="1"/>
</dbReference>
<feature type="transmembrane region" description="Helical" evidence="1">
    <location>
        <begin position="259"/>
        <end position="280"/>
    </location>
</feature>
<dbReference type="EMBL" id="CP010429">
    <property type="protein sequence ID" value="AKD57248.1"/>
    <property type="molecule type" value="Genomic_DNA"/>
</dbReference>
<feature type="transmembrane region" description="Helical" evidence="1">
    <location>
        <begin position="162"/>
        <end position="178"/>
    </location>
</feature>
<dbReference type="InterPro" id="IPR050879">
    <property type="entry name" value="Acyltransferase_3"/>
</dbReference>
<dbReference type="STRING" id="1379870.SD10_22485"/>
<gene>
    <name evidence="3" type="ORF">SD10_22485</name>
</gene>
<dbReference type="Proteomes" id="UP000033054">
    <property type="component" value="Chromosome"/>
</dbReference>
<evidence type="ECO:0000313" key="4">
    <source>
        <dbReference type="Proteomes" id="UP000033054"/>
    </source>
</evidence>
<dbReference type="AlphaFoldDB" id="A0A0E3ZXS6"/>
<feature type="transmembrane region" description="Helical" evidence="1">
    <location>
        <begin position="50"/>
        <end position="68"/>
    </location>
</feature>
<dbReference type="InterPro" id="IPR002656">
    <property type="entry name" value="Acyl_transf_3_dom"/>
</dbReference>
<keyword evidence="1" id="KW-0812">Transmembrane</keyword>
<organism evidence="3 4">
    <name type="scientific">Spirosoma radiotolerans</name>
    <dbReference type="NCBI Taxonomy" id="1379870"/>
    <lineage>
        <taxon>Bacteria</taxon>
        <taxon>Pseudomonadati</taxon>
        <taxon>Bacteroidota</taxon>
        <taxon>Cytophagia</taxon>
        <taxon>Cytophagales</taxon>
        <taxon>Cytophagaceae</taxon>
        <taxon>Spirosoma</taxon>
    </lineage>
</organism>
<dbReference type="PATRIC" id="fig|1379870.5.peg.4868"/>
<dbReference type="OrthoDB" id="290051at2"/>
<evidence type="ECO:0000313" key="3">
    <source>
        <dbReference type="EMBL" id="AKD57248.1"/>
    </source>
</evidence>
<feature type="transmembrane region" description="Helical" evidence="1">
    <location>
        <begin position="89"/>
        <end position="107"/>
    </location>
</feature>
<reference evidence="3 4" key="1">
    <citation type="journal article" date="2014" name="Curr. Microbiol.">
        <title>Spirosoma radiotolerans sp. nov., a gamma-radiation-resistant bacterium isolated from gamma ray-irradiated soil.</title>
        <authorList>
            <person name="Lee J.J."/>
            <person name="Srinivasan S."/>
            <person name="Lim S."/>
            <person name="Joe M."/>
            <person name="Im S."/>
            <person name="Bae S.I."/>
            <person name="Park K.R."/>
            <person name="Han J.H."/>
            <person name="Park S.H."/>
            <person name="Joo B.M."/>
            <person name="Park S.J."/>
            <person name="Kim M.K."/>
        </authorList>
    </citation>
    <scope>NUCLEOTIDE SEQUENCE [LARGE SCALE GENOMIC DNA]</scope>
    <source>
        <strain evidence="3 4">DG5A</strain>
    </source>
</reference>
<dbReference type="GO" id="GO:0016020">
    <property type="term" value="C:membrane"/>
    <property type="evidence" value="ECO:0007669"/>
    <property type="project" value="TreeGrafter"/>
</dbReference>
<dbReference type="GO" id="GO:0016747">
    <property type="term" value="F:acyltransferase activity, transferring groups other than amino-acyl groups"/>
    <property type="evidence" value="ECO:0007669"/>
    <property type="project" value="InterPro"/>
</dbReference>
<evidence type="ECO:0000259" key="2">
    <source>
        <dbReference type="Pfam" id="PF01757"/>
    </source>
</evidence>